<evidence type="ECO:0000259" key="17">
    <source>
        <dbReference type="Pfam" id="PF04871"/>
    </source>
</evidence>
<evidence type="ECO:0000256" key="10">
    <source>
        <dbReference type="ARBA" id="ARBA00023054"/>
    </source>
</evidence>
<comment type="subcellular location">
    <subcellularLocation>
        <location evidence="3">Cytoplasm</location>
    </subcellularLocation>
    <subcellularLocation>
        <location evidence="1">Endomembrane system</location>
        <topology evidence="1">Peripheral membrane protein</topology>
    </subcellularLocation>
    <subcellularLocation>
        <location evidence="4">Golgi apparatus</location>
    </subcellularLocation>
    <subcellularLocation>
        <location evidence="2">Nucleus inner membrane</location>
        <topology evidence="2">Multi-pass membrane protein</topology>
    </subcellularLocation>
</comment>
<evidence type="ECO:0000256" key="1">
    <source>
        <dbReference type="ARBA" id="ARBA00004184"/>
    </source>
</evidence>
<evidence type="ECO:0000256" key="11">
    <source>
        <dbReference type="ARBA" id="ARBA00023136"/>
    </source>
</evidence>
<feature type="region of interest" description="Disordered" evidence="14">
    <location>
        <begin position="1211"/>
        <end position="1249"/>
    </location>
</feature>
<dbReference type="EMBL" id="JAAAHY010000118">
    <property type="protein sequence ID" value="KAF9966892.1"/>
    <property type="molecule type" value="Genomic_DNA"/>
</dbReference>
<dbReference type="InterPro" id="IPR011989">
    <property type="entry name" value="ARM-like"/>
</dbReference>
<dbReference type="GO" id="GO:0005637">
    <property type="term" value="C:nuclear inner membrane"/>
    <property type="evidence" value="ECO:0007669"/>
    <property type="project" value="UniProtKB-SubCell"/>
</dbReference>
<dbReference type="PANTHER" id="PTHR10013">
    <property type="entry name" value="GENERAL VESICULAR TRANSPORT FACTOR P115"/>
    <property type="match status" value="1"/>
</dbReference>
<keyword evidence="20" id="KW-1185">Reference proteome</keyword>
<dbReference type="Gene3D" id="1.25.10.10">
    <property type="entry name" value="Leucine-rich Repeat Variant"/>
    <property type="match status" value="1"/>
</dbReference>
<feature type="region of interest" description="Disordered" evidence="14">
    <location>
        <begin position="1530"/>
        <end position="1563"/>
    </location>
</feature>
<dbReference type="Pfam" id="PF04871">
    <property type="entry name" value="Uso1_p115_C"/>
    <property type="match status" value="1"/>
</dbReference>
<evidence type="ECO:0000256" key="12">
    <source>
        <dbReference type="ARBA" id="ARBA00023242"/>
    </source>
</evidence>
<gene>
    <name evidence="19" type="ORF">BGZ70_000867</name>
</gene>
<feature type="compositionally biased region" description="Basic and acidic residues" evidence="14">
    <location>
        <begin position="414"/>
        <end position="426"/>
    </location>
</feature>
<reference evidence="19" key="1">
    <citation type="journal article" date="2020" name="Fungal Divers.">
        <title>Resolving the Mortierellaceae phylogeny through synthesis of multi-gene phylogenetics and phylogenomics.</title>
        <authorList>
            <person name="Vandepol N."/>
            <person name="Liber J."/>
            <person name="Desiro A."/>
            <person name="Na H."/>
            <person name="Kennedy M."/>
            <person name="Barry K."/>
            <person name="Grigoriev I.V."/>
            <person name="Miller A.N."/>
            <person name="O'Donnell K."/>
            <person name="Stajich J.E."/>
            <person name="Bonito G."/>
        </authorList>
    </citation>
    <scope>NUCLEOTIDE SEQUENCE</scope>
    <source>
        <strain evidence="19">CK1249</strain>
    </source>
</reference>
<evidence type="ECO:0000256" key="7">
    <source>
        <dbReference type="ARBA" id="ARBA00022737"/>
    </source>
</evidence>
<organism evidence="19 20">
    <name type="scientific">Mortierella alpina</name>
    <name type="common">Oleaginous fungus</name>
    <name type="synonym">Mortierella renispora</name>
    <dbReference type="NCBI Taxonomy" id="64518"/>
    <lineage>
        <taxon>Eukaryota</taxon>
        <taxon>Fungi</taxon>
        <taxon>Fungi incertae sedis</taxon>
        <taxon>Mucoromycota</taxon>
        <taxon>Mortierellomycotina</taxon>
        <taxon>Mortierellomycetes</taxon>
        <taxon>Mortierellales</taxon>
        <taxon>Mortierellaceae</taxon>
        <taxon>Mortierella</taxon>
    </lineage>
</organism>
<dbReference type="GO" id="GO:0048280">
    <property type="term" value="P:vesicle fusion with Golgi apparatus"/>
    <property type="evidence" value="ECO:0007669"/>
    <property type="project" value="InterPro"/>
</dbReference>
<dbReference type="SUPFAM" id="SSF48371">
    <property type="entry name" value="ARM repeat"/>
    <property type="match status" value="1"/>
</dbReference>
<evidence type="ECO:0000259" key="18">
    <source>
        <dbReference type="Pfam" id="PF09779"/>
    </source>
</evidence>
<dbReference type="PANTHER" id="PTHR10013:SF0">
    <property type="entry name" value="GENERAL VESICULAR TRANSPORT FACTOR P115"/>
    <property type="match status" value="1"/>
</dbReference>
<feature type="transmembrane region" description="Helical" evidence="15">
    <location>
        <begin position="359"/>
        <end position="379"/>
    </location>
</feature>
<keyword evidence="10 13" id="KW-0175">Coiled coil</keyword>
<feature type="domain" description="Uso1/p115-like vesicle tethering protein C-terminal" evidence="17">
    <location>
        <begin position="1559"/>
        <end position="1668"/>
    </location>
</feature>
<accession>A0A9P6JC40</accession>
<keyword evidence="5" id="KW-0963">Cytoplasm</keyword>
<feature type="compositionally biased region" description="Polar residues" evidence="14">
    <location>
        <begin position="468"/>
        <end position="481"/>
    </location>
</feature>
<comment type="caution">
    <text evidence="19">The sequence shown here is derived from an EMBL/GenBank/DDBJ whole genome shotgun (WGS) entry which is preliminary data.</text>
</comment>
<dbReference type="GO" id="GO:0005783">
    <property type="term" value="C:endoplasmic reticulum"/>
    <property type="evidence" value="ECO:0007669"/>
    <property type="project" value="TreeGrafter"/>
</dbReference>
<feature type="compositionally biased region" description="Polar residues" evidence="14">
    <location>
        <begin position="1217"/>
        <end position="1242"/>
    </location>
</feature>
<dbReference type="InterPro" id="IPR016024">
    <property type="entry name" value="ARM-type_fold"/>
</dbReference>
<feature type="coiled-coil region" evidence="13">
    <location>
        <begin position="1572"/>
        <end position="1606"/>
    </location>
</feature>
<feature type="domain" description="Vesicle tethering protein Uso1/P115-like head" evidence="16">
    <location>
        <begin position="1253"/>
        <end position="1533"/>
    </location>
</feature>
<feature type="compositionally biased region" description="Polar residues" evidence="14">
    <location>
        <begin position="1545"/>
        <end position="1563"/>
    </location>
</feature>
<evidence type="ECO:0000256" key="5">
    <source>
        <dbReference type="ARBA" id="ARBA00022490"/>
    </source>
</evidence>
<protein>
    <submittedName>
        <fullName evidence="19">Uncharacterized protein</fullName>
    </submittedName>
</protein>
<evidence type="ECO:0000259" key="16">
    <source>
        <dbReference type="Pfam" id="PF04869"/>
    </source>
</evidence>
<feature type="transmembrane region" description="Helical" evidence="15">
    <location>
        <begin position="335"/>
        <end position="353"/>
    </location>
</feature>
<sequence length="1670" mass="186623">MHRPKTGIRSGTHLRPIQQKPGWLETLLHRPVRVECWACVQLSWLHRGQRETPSDWTCPRCLTHQKRDKDGNIIPVPEMFESSLNSEMSERIARNRNVRRRYRAGVEDSSSQDNFFCEMCNGHQRVVYQLLSNYIPDEKDENYEAYYDNADTYRKQLEERYPLACSACLDKVQKVLGKQNYQFKTTLLNATLSKSRGDLIEPHRKYPSAFWMFTGASWLSAHAALIAVELSGLIGSHVLPRIELLEPLRHRHQTSECLTKRALSRTASRISNATLWPWPSPSGKPNQDWTGNDSATVLVAIIACLSIVGLCWDPLQFAIQKTPRARLRTQWYYPWIQRGALPLVILQLVVLFSTPVSRCGTWCAGSMFLLHSLYLIAFISGRALKAPLVFKADTLANGRPLTEDATPPSTRESAVSRKQEPQRYDLHAAPALARSATDPTSNAFAAPVQSPSGYYGSRPGQDSAWPQELSSTLPSGSSQTGHDIRGYTPTVDNTFRSRAYEPSPLANPSLITNMSLSNMSLGEMLGFPSARFQPPENLFAHRSVKESAATAQDAWSFRSPSADTGARGADSAFGRGRASVPSRFDTDVDMNDAIDDDDRSLGARLRRTGLDHSMDNNSEGTQRNAFGRSFAKDRMLDTWADGREAFAAQRYFPPEPETGLEDNFFGVVKIVDDYLPQRQEPRTILGRDLMLKKRMARRWLLVVLLCRCVSLLEHYLDKNPKNKADVSKVHDPFQPTYSDKVCSNALMALLLLRVLSLAWWISDRASLSSGMWHLSPRMVQWFAPWIQDQELILRIATQATWLQDGLMAVLFVILMSCGAGPLLKVRAGSGPKSNSTPTHLAISRRAMNFLASGLNTLRGQKGQPQTGSETVDRLCERIQHGTLLEDRRAAVQALRSCSREHKRDIGTRGVLVLCKVLQQDAMDIDICKAVLETLTVLCQAEADREESQEFAMEMSMTVLEDANNVAVLLDMLEEYDFYVRFHVVSLLSTLVLNNTTRLQECILTSPMGMSRLMALLDDRREIIRNEGLLLLISLTESNADLQKIVAFENAFERLLAIIADEGAISGGIIVQDCLQLVQNLLRYNVSNQNYFRETSCIQRIPALFSEEMIDDSGLQDLSMKDIWSDQKGNNMIMVLELIRVLVVPDHSNTAPNQKSMFQSGILQLLVDLSLTSNAPQRVKASALYALAELIRLNKVNQDALSKAVIIPAHPPPAPLNDASSTLTPPGRSSAQLSRTSFQSGRGSAQGDYRSLEQRERCPAIVEVVAIAVGNYPGCTYSVRAAATCLFQSFVWENPDTQMVLATTLNPPPEDNPNSTSSGWQDGNEAGSTDPYNSWFATVLFAHILQNNARAKAIALAITFGDEENGEDPVSLIHAIAAALMVAVKEQSDVRVALGYLALLCVWCYDSPKSIKDLLSEGAHLQFLIELINPSSKEDPMVQGLAAFLLGICYEFNWEPDALITRATIQPIILSRIGLDHFAACITRVRESKPFKAAVPLMVVLPSEEGGGRLPGLYFDYSFVEFMKKTFERTQKSISISPDQARPRQGSMQGHQDASESQFASFQSKINSQSTEINELRSMLDESRRIVAQQTQEGERYEETIAGLREEMRMRQEQHWALEKEHETLRTAHEALGQEHEALGKEHEDLLICLAEQDQELTGLKEHMRSLGIAT</sequence>
<evidence type="ECO:0000256" key="3">
    <source>
        <dbReference type="ARBA" id="ARBA00004496"/>
    </source>
</evidence>
<dbReference type="Pfam" id="PF04869">
    <property type="entry name" value="Uso1_p115_head"/>
    <property type="match status" value="1"/>
</dbReference>
<name>A0A9P6JC40_MORAP</name>
<dbReference type="InterPro" id="IPR006955">
    <property type="entry name" value="Uso1_p115_C"/>
</dbReference>
<evidence type="ECO:0000313" key="20">
    <source>
        <dbReference type="Proteomes" id="UP000738359"/>
    </source>
</evidence>
<dbReference type="OrthoDB" id="198977at2759"/>
<dbReference type="GO" id="GO:0005795">
    <property type="term" value="C:Golgi stack"/>
    <property type="evidence" value="ECO:0007669"/>
    <property type="project" value="TreeGrafter"/>
</dbReference>
<dbReference type="Proteomes" id="UP000738359">
    <property type="component" value="Unassembled WGS sequence"/>
</dbReference>
<keyword evidence="12" id="KW-0539">Nucleus</keyword>
<dbReference type="GO" id="GO:0000139">
    <property type="term" value="C:Golgi membrane"/>
    <property type="evidence" value="ECO:0007669"/>
    <property type="project" value="InterPro"/>
</dbReference>
<evidence type="ECO:0000256" key="2">
    <source>
        <dbReference type="ARBA" id="ARBA00004473"/>
    </source>
</evidence>
<keyword evidence="8 15" id="KW-1133">Transmembrane helix</keyword>
<dbReference type="GO" id="GO:0048211">
    <property type="term" value="P:Golgi vesicle docking"/>
    <property type="evidence" value="ECO:0007669"/>
    <property type="project" value="TreeGrafter"/>
</dbReference>
<feature type="domain" description="Ima1 N-terminal" evidence="18">
    <location>
        <begin position="34"/>
        <end position="172"/>
    </location>
</feature>
<dbReference type="Pfam" id="PF18770">
    <property type="entry name" value="Arm_vescicular"/>
    <property type="match status" value="1"/>
</dbReference>
<evidence type="ECO:0000256" key="13">
    <source>
        <dbReference type="SAM" id="Coils"/>
    </source>
</evidence>
<dbReference type="InterPro" id="IPR041209">
    <property type="entry name" value="P115_Arm_rpt"/>
</dbReference>
<evidence type="ECO:0000256" key="6">
    <source>
        <dbReference type="ARBA" id="ARBA00022692"/>
    </source>
</evidence>
<feature type="region of interest" description="Disordered" evidence="14">
    <location>
        <begin position="399"/>
        <end position="504"/>
    </location>
</feature>
<dbReference type="InterPro" id="IPR018617">
    <property type="entry name" value="Ima1_N"/>
</dbReference>
<feature type="compositionally biased region" description="Polar residues" evidence="14">
    <location>
        <begin position="1311"/>
        <end position="1325"/>
    </location>
</feature>
<keyword evidence="11 15" id="KW-0472">Membrane</keyword>
<dbReference type="GO" id="GO:0006886">
    <property type="term" value="P:intracellular protein transport"/>
    <property type="evidence" value="ECO:0007669"/>
    <property type="project" value="InterPro"/>
</dbReference>
<keyword evidence="6 15" id="KW-0812">Transmembrane</keyword>
<feature type="region of interest" description="Disordered" evidence="14">
    <location>
        <begin position="1304"/>
        <end position="1325"/>
    </location>
</feature>
<evidence type="ECO:0000256" key="4">
    <source>
        <dbReference type="ARBA" id="ARBA00004555"/>
    </source>
</evidence>
<evidence type="ECO:0000256" key="8">
    <source>
        <dbReference type="ARBA" id="ARBA00022989"/>
    </source>
</evidence>
<keyword evidence="7" id="KW-0677">Repeat</keyword>
<feature type="region of interest" description="Disordered" evidence="14">
    <location>
        <begin position="554"/>
        <end position="578"/>
    </location>
</feature>
<dbReference type="GO" id="GO:0012507">
    <property type="term" value="C:ER to Golgi transport vesicle membrane"/>
    <property type="evidence" value="ECO:0007669"/>
    <property type="project" value="TreeGrafter"/>
</dbReference>
<evidence type="ECO:0000256" key="15">
    <source>
        <dbReference type="SAM" id="Phobius"/>
    </source>
</evidence>
<dbReference type="Pfam" id="PF09779">
    <property type="entry name" value="Ima1_N"/>
    <property type="match status" value="1"/>
</dbReference>
<feature type="transmembrane region" description="Helical" evidence="15">
    <location>
        <begin position="295"/>
        <end position="315"/>
    </location>
</feature>
<proteinExistence type="predicted"/>
<evidence type="ECO:0000256" key="14">
    <source>
        <dbReference type="SAM" id="MobiDB-lite"/>
    </source>
</evidence>
<dbReference type="GO" id="GO:0006888">
    <property type="term" value="P:endoplasmic reticulum to Golgi vesicle-mediated transport"/>
    <property type="evidence" value="ECO:0007669"/>
    <property type="project" value="TreeGrafter"/>
</dbReference>
<dbReference type="InterPro" id="IPR024095">
    <property type="entry name" value="Vesicle_P115"/>
</dbReference>
<evidence type="ECO:0000313" key="19">
    <source>
        <dbReference type="EMBL" id="KAF9966892.1"/>
    </source>
</evidence>
<keyword evidence="9" id="KW-0333">Golgi apparatus</keyword>
<evidence type="ECO:0000256" key="9">
    <source>
        <dbReference type="ARBA" id="ARBA00023034"/>
    </source>
</evidence>
<dbReference type="InterPro" id="IPR006953">
    <property type="entry name" value="Vesicle_Uso1_P115_head"/>
</dbReference>